<dbReference type="Proteomes" id="UP001596139">
    <property type="component" value="Unassembled WGS sequence"/>
</dbReference>
<feature type="transmembrane region" description="Helical" evidence="8">
    <location>
        <begin position="90"/>
        <end position="114"/>
    </location>
</feature>
<feature type="transmembrane region" description="Helical" evidence="8">
    <location>
        <begin position="120"/>
        <end position="137"/>
    </location>
</feature>
<evidence type="ECO:0000256" key="7">
    <source>
        <dbReference type="SAM" id="MobiDB-lite"/>
    </source>
</evidence>
<feature type="transmembrane region" description="Helical" evidence="8">
    <location>
        <begin position="375"/>
        <end position="396"/>
    </location>
</feature>
<dbReference type="InterPro" id="IPR050171">
    <property type="entry name" value="MFS_Transporters"/>
</dbReference>
<feature type="transmembrane region" description="Helical" evidence="8">
    <location>
        <begin position="342"/>
        <end position="363"/>
    </location>
</feature>
<evidence type="ECO:0000256" key="8">
    <source>
        <dbReference type="SAM" id="Phobius"/>
    </source>
</evidence>
<accession>A0ABW1MLS4</accession>
<feature type="transmembrane region" description="Helical" evidence="8">
    <location>
        <begin position="250"/>
        <end position="273"/>
    </location>
</feature>
<feature type="region of interest" description="Disordered" evidence="7">
    <location>
        <begin position="209"/>
        <end position="235"/>
    </location>
</feature>
<dbReference type="PANTHER" id="PTHR23517">
    <property type="entry name" value="RESISTANCE PROTEIN MDTM, PUTATIVE-RELATED-RELATED"/>
    <property type="match status" value="1"/>
</dbReference>
<feature type="region of interest" description="Disordered" evidence="7">
    <location>
        <begin position="1"/>
        <end position="21"/>
    </location>
</feature>
<dbReference type="InterPro" id="IPR011701">
    <property type="entry name" value="MFS"/>
</dbReference>
<feature type="transmembrane region" description="Helical" evidence="8">
    <location>
        <begin position="408"/>
        <end position="426"/>
    </location>
</feature>
<protein>
    <submittedName>
        <fullName evidence="9">MFS transporter</fullName>
    </submittedName>
</protein>
<evidence type="ECO:0000256" key="4">
    <source>
        <dbReference type="ARBA" id="ARBA00022692"/>
    </source>
</evidence>
<dbReference type="EMBL" id="JBHSPX010000006">
    <property type="protein sequence ID" value="MFC6064779.1"/>
    <property type="molecule type" value="Genomic_DNA"/>
</dbReference>
<keyword evidence="4 8" id="KW-0812">Transmembrane</keyword>
<keyword evidence="10" id="KW-1185">Reference proteome</keyword>
<evidence type="ECO:0000256" key="2">
    <source>
        <dbReference type="ARBA" id="ARBA00022448"/>
    </source>
</evidence>
<evidence type="ECO:0000313" key="10">
    <source>
        <dbReference type="Proteomes" id="UP001596139"/>
    </source>
</evidence>
<keyword evidence="2" id="KW-0813">Transport</keyword>
<evidence type="ECO:0000313" key="9">
    <source>
        <dbReference type="EMBL" id="MFC6064779.1"/>
    </source>
</evidence>
<comment type="subcellular location">
    <subcellularLocation>
        <location evidence="1">Cell membrane</location>
        <topology evidence="1">Multi-pass membrane protein</topology>
    </subcellularLocation>
</comment>
<proteinExistence type="predicted"/>
<dbReference type="RefSeq" id="WP_051862000.1">
    <property type="nucleotide sequence ID" value="NZ_JBHSPX010000006.1"/>
</dbReference>
<evidence type="ECO:0000256" key="1">
    <source>
        <dbReference type="ARBA" id="ARBA00004651"/>
    </source>
</evidence>
<keyword evidence="5 8" id="KW-1133">Transmembrane helix</keyword>
<feature type="transmembrane region" description="Helical" evidence="8">
    <location>
        <begin position="58"/>
        <end position="78"/>
    </location>
</feature>
<dbReference type="Pfam" id="PF07690">
    <property type="entry name" value="MFS_1"/>
    <property type="match status" value="1"/>
</dbReference>
<feature type="transmembrane region" description="Helical" evidence="8">
    <location>
        <begin position="185"/>
        <end position="202"/>
    </location>
</feature>
<feature type="transmembrane region" description="Helical" evidence="8">
    <location>
        <begin position="158"/>
        <end position="179"/>
    </location>
</feature>
<keyword evidence="3" id="KW-1003">Cell membrane</keyword>
<dbReference type="PANTHER" id="PTHR23517:SF3">
    <property type="entry name" value="INTEGRAL MEMBRANE TRANSPORT PROTEIN"/>
    <property type="match status" value="1"/>
</dbReference>
<organism evidence="9 10">
    <name type="scientific">Streptomyces ochraceiscleroticus</name>
    <dbReference type="NCBI Taxonomy" id="47761"/>
    <lineage>
        <taxon>Bacteria</taxon>
        <taxon>Bacillati</taxon>
        <taxon>Actinomycetota</taxon>
        <taxon>Actinomycetes</taxon>
        <taxon>Kitasatosporales</taxon>
        <taxon>Streptomycetaceae</taxon>
        <taxon>Streptomyces</taxon>
    </lineage>
</organism>
<reference evidence="10" key="1">
    <citation type="journal article" date="2019" name="Int. J. Syst. Evol. Microbiol.">
        <title>The Global Catalogue of Microorganisms (GCM) 10K type strain sequencing project: providing services to taxonomists for standard genome sequencing and annotation.</title>
        <authorList>
            <consortium name="The Broad Institute Genomics Platform"/>
            <consortium name="The Broad Institute Genome Sequencing Center for Infectious Disease"/>
            <person name="Wu L."/>
            <person name="Ma J."/>
        </authorList>
    </citation>
    <scope>NUCLEOTIDE SEQUENCE [LARGE SCALE GENOMIC DNA]</scope>
    <source>
        <strain evidence="10">CGMCC 1.15180</strain>
    </source>
</reference>
<keyword evidence="6 8" id="KW-0472">Membrane</keyword>
<evidence type="ECO:0000256" key="5">
    <source>
        <dbReference type="ARBA" id="ARBA00022989"/>
    </source>
</evidence>
<gene>
    <name evidence="9" type="ORF">ACFP4F_19805</name>
</gene>
<sequence length="433" mass="43050">MTDTADAVLARTPPASAPPAPRRYGLRTALMMTASGWSANQFAALLGAYRSGAGLSDAAVNALLAVYAVGLIPGLLATAPLSDRYGRRPVALGALALNAVATLLLMLGAGSTLWLGPGRLLTGVSAGALLAAGGAWVKELSSPPYAPAGTETVAARRSGVFVSLGFASGGLAAALIAQWAPHPMVLAYLPHLALAVLAWGLAQGSPETCPAGSGGTAGGTDSARRAAASTSSGRTAACTGARTRVARPGFWRAVLPMAPWVFAAPMVGFATLPGLVDGGLRGWEVVYAGVATAVVPGAGVAVQPLARWLSGRSRLLTAVAGLLVMAGGFALAGPAAANQQPVLGLVTGAVLGAGYGLVLTYGLGTAAALAAPGGLARLTSYFWSVAYLGMFAPLLLSTLGGSFPMPRLLAGAAVLAVLSCALLVGLNRPTRRA</sequence>
<feature type="transmembrane region" description="Helical" evidence="8">
    <location>
        <begin position="285"/>
        <end position="303"/>
    </location>
</feature>
<dbReference type="Gene3D" id="1.20.1250.20">
    <property type="entry name" value="MFS general substrate transporter like domains"/>
    <property type="match status" value="1"/>
</dbReference>
<evidence type="ECO:0000256" key="6">
    <source>
        <dbReference type="ARBA" id="ARBA00023136"/>
    </source>
</evidence>
<dbReference type="InterPro" id="IPR036259">
    <property type="entry name" value="MFS_trans_sf"/>
</dbReference>
<dbReference type="SUPFAM" id="SSF103473">
    <property type="entry name" value="MFS general substrate transporter"/>
    <property type="match status" value="1"/>
</dbReference>
<comment type="caution">
    <text evidence="9">The sequence shown here is derived from an EMBL/GenBank/DDBJ whole genome shotgun (WGS) entry which is preliminary data.</text>
</comment>
<feature type="compositionally biased region" description="Low complexity" evidence="7">
    <location>
        <begin position="219"/>
        <end position="235"/>
    </location>
</feature>
<evidence type="ECO:0000256" key="3">
    <source>
        <dbReference type="ARBA" id="ARBA00022475"/>
    </source>
</evidence>
<feature type="transmembrane region" description="Helical" evidence="8">
    <location>
        <begin position="315"/>
        <end position="336"/>
    </location>
</feature>
<name>A0ABW1MLS4_9ACTN</name>